<name>A0A916DQS5_9BACT</name>
<evidence type="ECO:0000313" key="4">
    <source>
        <dbReference type="Proteomes" id="UP001060919"/>
    </source>
</evidence>
<feature type="region of interest" description="Disordered" evidence="1">
    <location>
        <begin position="1633"/>
        <end position="1656"/>
    </location>
</feature>
<dbReference type="SMART" id="SM00382">
    <property type="entry name" value="AAA"/>
    <property type="match status" value="1"/>
</dbReference>
<dbReference type="SUPFAM" id="SSF52540">
    <property type="entry name" value="P-loop containing nucleoside triphosphate hydrolases"/>
    <property type="match status" value="1"/>
</dbReference>
<dbReference type="Proteomes" id="UP001060919">
    <property type="component" value="Chromosome"/>
</dbReference>
<feature type="domain" description="AAA+ ATPase" evidence="2">
    <location>
        <begin position="1270"/>
        <end position="1419"/>
    </location>
</feature>
<dbReference type="InterPro" id="IPR027417">
    <property type="entry name" value="P-loop_NTPase"/>
</dbReference>
<dbReference type="KEGG" id="aup:AsAng_0020610"/>
<dbReference type="InterPro" id="IPR003959">
    <property type="entry name" value="ATPase_AAA_core"/>
</dbReference>
<dbReference type="Pfam" id="PF00004">
    <property type="entry name" value="AAA"/>
    <property type="match status" value="1"/>
</dbReference>
<sequence>MADDNKNIEETVAQEDSTQLESGTYEIIKSRLNKSGDNLRQRLEQLNAERKKVFGSIEMQLISNQRIETHHECIARDIFALGNVCIFGYNIRMGLKNIELQDVFSIYEFKDDHSFKAIDLDFLTVGNEKFVSDFKSLYRYSKEVYFLKFAKDKNDPFFYMIFKDGNSEKTFKWEIRDKKLFYDSTPGDKKYKYPNQFEFKWESVRLEMYRQGEHPHISILDKVFVETVGGDLTIKIEDNTDTGKGIYAEDVKHANQKISDATVSYADLDNLIAIRIKPYQEDFRYFIYNVKLQTVQRVDALENSGVLLPGKQGLVFSNGFYLQTGDFKMFDKTSGTGNLFEHRIQSPNGEDHLYVFHNPNDGSYILLSYNVIEQTVNTPIVCHGYTLFPNGELCYFRSEEAKTSHHLIQIWQTPYIKGKIIPSDHMDSFLYKISNKDIVRAMAECQELLSLLGKDDTYNDLYYDLNKRANVLLDSYYWIASEEAFNLGAPLTDIRTSANTAIDEFEKVQSIKKSTREAIRETQKNAVALFKEINSTSYLKIDQFVQHLADLRGIRGEVISLRELRYTDIPLIEELESQAAEINSTLSNNCVEFLLKEDALQPYLDRVSEAQGEIEQVETARQGKQLEERIDAIGKELELLIEIVSNLKIEDATQTTRIIDNITAIFATLNQAKAGIKRRLRDLTGAEAVAEFAAQSKLLDQGLINYLDIADTVTKCDEYYTKMMIQIEELESKFAEFDEFIIKIADKREEINSAFESRRLSIIESINKRTSALQSAAERNLKGIQNRAKNFKEVSEINGFFASDLMIEKVRDTIQKLIDLDDTNKADDIQTKLKTIKEDAIRQLRDKKDLFSGDGNSIKFGKHFFSVNKQKLGLSMTLKDSQMYYHLTGTGFYEEVTDPDFLTTKTVWEQGIVSENNEVYRAEYLAYIAFKKLQTENLDLLSEEVLPYVQQLINQRATKEEGYSKGIHDLDAAKMLESLLYLSKHIDLLVFDADARAMANLYWSKFITEENKSTFDKQLKSAGIILEVFPRTHEFDFLLQNLEEELTGFAHETKLFEPYLAPMAARYLFKEISRHNHFIISGDAHDLQVAFQQFLEQKSAMKHFSTALQSLENNLIEQYQLTKKWLNAFVEQSDNANYANYVNETVTLTLTNNHLESHVVNVKTQQELTGLHGAHNVVGKGGVYLLDYNEFMQKLDHYTREIVTQYEKFVAMKRQLANQFKEDLRLGEFQPRVLSSFVRNKLIDQLYLPIFGDNLAKQIGTVGDTTRTDRMGMLLLISPPGYGKTTLMEYVADRLGLIFMKINGPAIGHHVISLDPSEATNAAASKELEKLNLALEMGDNIMIYLDDIQHCNPEFLQKFISLTDGQRKIEGIYKGVTKTYDLRGKRVCVVMAGNPYTESGDKFQVPDMLANRSDIYNLGDIIGDTKDIFELSYIENSLTSNSILQKMATKSSKDIYGVVKFAQTGSREGIDFEGNHTNQELNEYVEVIKRMLTVRDAILKVNLEYIRSAAMEDSHRTEPSFKLQGSYRNMNKLAEKITPITNDEELKTLIISHYEGESQTLTSGAESNMLKFKEMIGALTEEESNRWEEIKRAFNKDRMLQGSKDDPMVQVVAQLSQFSDHLKDIHHSIQEGVEKGVNMTNSKPAKKSGGISFRKS</sequence>
<dbReference type="Gene3D" id="3.40.50.300">
    <property type="entry name" value="P-loop containing nucleotide triphosphate hydrolases"/>
    <property type="match status" value="1"/>
</dbReference>
<keyword evidence="4" id="KW-1185">Reference proteome</keyword>
<gene>
    <name evidence="3" type="ORF">AsAng_0020610</name>
</gene>
<evidence type="ECO:0000256" key="1">
    <source>
        <dbReference type="SAM" id="MobiDB-lite"/>
    </source>
</evidence>
<reference evidence="3" key="1">
    <citation type="submission" date="2022-09" db="EMBL/GenBank/DDBJ databases">
        <title>Aureispira anguillicida sp. nov., isolated from Leptocephalus of Japanese eel Anguilla japonica.</title>
        <authorList>
            <person name="Yuasa K."/>
            <person name="Mekata T."/>
            <person name="Ikunari K."/>
        </authorList>
    </citation>
    <scope>NUCLEOTIDE SEQUENCE</scope>
    <source>
        <strain evidence="3">EL160426</strain>
    </source>
</reference>
<dbReference type="Pfam" id="PF12458">
    <property type="entry name" value="DUF3686"/>
    <property type="match status" value="1"/>
</dbReference>
<dbReference type="GO" id="GO:0016887">
    <property type="term" value="F:ATP hydrolysis activity"/>
    <property type="evidence" value="ECO:0007669"/>
    <property type="project" value="InterPro"/>
</dbReference>
<accession>A0A916DQS5</accession>
<protein>
    <submittedName>
        <fullName evidence="3">DNA repair ATPase</fullName>
    </submittedName>
</protein>
<dbReference type="InterPro" id="IPR020958">
    <property type="entry name" value="DUF3686"/>
</dbReference>
<dbReference type="EMBL" id="AP026867">
    <property type="protein sequence ID" value="BDS11349.1"/>
    <property type="molecule type" value="Genomic_DNA"/>
</dbReference>
<dbReference type="InterPro" id="IPR057224">
    <property type="entry name" value="DUF7902"/>
</dbReference>
<dbReference type="GO" id="GO:0005524">
    <property type="term" value="F:ATP binding"/>
    <property type="evidence" value="ECO:0007669"/>
    <property type="project" value="InterPro"/>
</dbReference>
<dbReference type="InterPro" id="IPR003593">
    <property type="entry name" value="AAA+_ATPase"/>
</dbReference>
<dbReference type="Pfam" id="PF25472">
    <property type="entry name" value="DUF7902"/>
    <property type="match status" value="1"/>
</dbReference>
<dbReference type="RefSeq" id="WP_264792539.1">
    <property type="nucleotide sequence ID" value="NZ_AP026867.1"/>
</dbReference>
<evidence type="ECO:0000313" key="3">
    <source>
        <dbReference type="EMBL" id="BDS11349.1"/>
    </source>
</evidence>
<proteinExistence type="predicted"/>
<organism evidence="3 4">
    <name type="scientific">Aureispira anguillae</name>
    <dbReference type="NCBI Taxonomy" id="2864201"/>
    <lineage>
        <taxon>Bacteria</taxon>
        <taxon>Pseudomonadati</taxon>
        <taxon>Bacteroidota</taxon>
        <taxon>Saprospiria</taxon>
        <taxon>Saprospirales</taxon>
        <taxon>Saprospiraceae</taxon>
        <taxon>Aureispira</taxon>
    </lineage>
</organism>
<evidence type="ECO:0000259" key="2">
    <source>
        <dbReference type="SMART" id="SM00382"/>
    </source>
</evidence>